<dbReference type="FunFam" id="3.30.160.60:FF:000100">
    <property type="entry name" value="Zinc finger 45-like"/>
    <property type="match status" value="1"/>
</dbReference>
<feature type="region of interest" description="Disordered" evidence="7">
    <location>
        <begin position="617"/>
        <end position="677"/>
    </location>
</feature>
<keyword evidence="6" id="KW-0175">Coiled coil</keyword>
<feature type="compositionally biased region" description="Basic and acidic residues" evidence="7">
    <location>
        <begin position="1142"/>
        <end position="1155"/>
    </location>
</feature>
<feature type="domain" description="C2H2-type" evidence="8">
    <location>
        <begin position="1035"/>
        <end position="1063"/>
    </location>
</feature>
<evidence type="ECO:0000256" key="2">
    <source>
        <dbReference type="ARBA" id="ARBA00022737"/>
    </source>
</evidence>
<feature type="compositionally biased region" description="Low complexity" evidence="7">
    <location>
        <begin position="617"/>
        <end position="645"/>
    </location>
</feature>
<evidence type="ECO:0000256" key="7">
    <source>
        <dbReference type="SAM" id="MobiDB-lite"/>
    </source>
</evidence>
<feature type="coiled-coil region" evidence="6">
    <location>
        <begin position="901"/>
        <end position="928"/>
    </location>
</feature>
<feature type="region of interest" description="Disordered" evidence="7">
    <location>
        <begin position="321"/>
        <end position="358"/>
    </location>
</feature>
<feature type="region of interest" description="Disordered" evidence="7">
    <location>
        <begin position="567"/>
        <end position="597"/>
    </location>
</feature>
<dbReference type="AlphaFoldDB" id="A0A6V7LZA7"/>
<evidence type="ECO:0000313" key="9">
    <source>
        <dbReference type="EMBL" id="CAD1581448.1"/>
    </source>
</evidence>
<keyword evidence="1" id="KW-0479">Metal-binding</keyword>
<keyword evidence="4" id="KW-0862">Zinc</keyword>
<feature type="region of interest" description="Disordered" evidence="7">
    <location>
        <begin position="1142"/>
        <end position="1161"/>
    </location>
</feature>
<sequence>MSEITSIEPYHGQLQHLQNQQQHQQQQQQQQLLQLQQSQQYVGGNSNSDFQCKDCGISFDSLASCEVHSRYHRDNLLTQWANQALQEESNNNNSKGGNHNSHIRRDSATTAATGDSSALTPPPSSNCAQNSVQNNNAQVPTSTPQDYNQFPTPIFNETPYFMQNEQPYLLPQLTQHHYSPSTEDHTSSNYAPRYHPYQQNQHYSQDRTNSVNSTSPTSPPQCDKCGVVFESANQLAEHIRLSHTSPADYPNQYQQLGSSPQNNHVNQQQPNLVPQLHPSPPVNNQQQPCQQEQPSANYDYNGGCNQLEMKTEQDEPTQILDLDSHKVQSDRHRYKGEVKKEPKEGEEAKEGEDGKAEQEVVAVEEQRRNTHSVSSMLSWNQNQPQEYHQNIPAMVSMNNVPSNVPSMPDQRQSYMLGQHMPIEAQRHNAVSPIISSTQPMPGHQIPSALLQQPPKPTIANQSWKSNEARRPKTYNCTACNKWFTSSGHLKRHYNTTLHKNAVKQSNQPDPANLPISTHHHPGRDNASSRGGIAPSRSPTDHSTSSSPPNLMAGSSVEATRGLLHQPLNNTDLYNTNNTIASTSNGNSNSSNDSTNSLHQVLQPQPVHPLHQLQLCQQLAQQPQHQSNQHLTPQPQVQSPQHQQGQGMVCQSTSMGSHRSPLQTQMDTPSPQGSIQHHLTSPMHQAQFMNSPIPSPMQPVQVVPDHLTSPSAMANNRAQLRTLNTPPPINMQQGISPTLSPTMGGTSMPQQPYPNALPPHVTTTTSIQQEFIISPLITTGEAQTAYSTAPLGELPGFCGTFINNQGPLPSFNQFNTFTGLLNGPIENLSAMNVGGLSLEELPQDNTSFAGCVSYEIIENKSHESGSPHDGHDNKSYTLGSPRDPQDSKSPHDPYSPPTYHVLGDMDMANEQQRQQLQQQQQQQHSQQDSMIINSYNNMHYIHQHHQGQLYLPLQPLQHQQHQHEVQQLQSIDYVVFEANNNSILPEGLGKEEIDPNRVPAKVRTKKPTKSKKKTAKEFHKTGCHSNANFISENGVHKCLECNKTFNKACYLTQHNKSFHSGDKPFKCNQCGKRFPAEKQYQDHLDKHAGDKPHKCAECPKQFNHKTDLRRHQCLHSGDKPFTCEVCSKGFIRKDHMMKHLETHARNAEKKAKRESSMLRMRT</sequence>
<dbReference type="GO" id="GO:0005634">
    <property type="term" value="C:nucleus"/>
    <property type="evidence" value="ECO:0007669"/>
    <property type="project" value="UniProtKB-ARBA"/>
</dbReference>
<organism evidence="9">
    <name type="scientific">Bracon brevicornis</name>
    <dbReference type="NCBI Taxonomy" id="1563983"/>
    <lineage>
        <taxon>Eukaryota</taxon>
        <taxon>Metazoa</taxon>
        <taxon>Ecdysozoa</taxon>
        <taxon>Arthropoda</taxon>
        <taxon>Hexapoda</taxon>
        <taxon>Insecta</taxon>
        <taxon>Pterygota</taxon>
        <taxon>Neoptera</taxon>
        <taxon>Endopterygota</taxon>
        <taxon>Hymenoptera</taxon>
        <taxon>Apocrita</taxon>
        <taxon>Ichneumonoidea</taxon>
        <taxon>Braconidae</taxon>
        <taxon>Braconinae</taxon>
        <taxon>Bracon</taxon>
    </lineage>
</organism>
<gene>
    <name evidence="9" type="ORF">BBRV_LOCUS119407</name>
</gene>
<feature type="compositionally biased region" description="Low complexity" evidence="7">
    <location>
        <begin position="108"/>
        <end position="139"/>
    </location>
</feature>
<feature type="domain" description="C2H2-type" evidence="8">
    <location>
        <begin position="1120"/>
        <end position="1147"/>
    </location>
</feature>
<keyword evidence="2" id="KW-0677">Repeat</keyword>
<dbReference type="SUPFAM" id="SSF57667">
    <property type="entry name" value="beta-beta-alpha zinc fingers"/>
    <property type="match status" value="5"/>
</dbReference>
<dbReference type="InterPro" id="IPR036236">
    <property type="entry name" value="Znf_C2H2_sf"/>
</dbReference>
<feature type="domain" description="C2H2-type" evidence="8">
    <location>
        <begin position="1064"/>
        <end position="1091"/>
    </location>
</feature>
<evidence type="ECO:0000256" key="1">
    <source>
        <dbReference type="ARBA" id="ARBA00022723"/>
    </source>
</evidence>
<dbReference type="Pfam" id="PF00096">
    <property type="entry name" value="zf-C2H2"/>
    <property type="match status" value="3"/>
</dbReference>
<dbReference type="InterPro" id="IPR022755">
    <property type="entry name" value="Znf_C2H2_jaz"/>
</dbReference>
<feature type="domain" description="C2H2-type" evidence="8">
    <location>
        <begin position="1092"/>
        <end position="1119"/>
    </location>
</feature>
<feature type="region of interest" description="Disordered" evidence="7">
    <location>
        <begin position="88"/>
        <end position="157"/>
    </location>
</feature>
<feature type="region of interest" description="Disordered" evidence="7">
    <location>
        <begin position="503"/>
        <end position="553"/>
    </location>
</feature>
<evidence type="ECO:0000256" key="4">
    <source>
        <dbReference type="ARBA" id="ARBA00022833"/>
    </source>
</evidence>
<dbReference type="PROSITE" id="PS00028">
    <property type="entry name" value="ZINC_FINGER_C2H2_1"/>
    <property type="match status" value="7"/>
</dbReference>
<feature type="compositionally biased region" description="Basic and acidic residues" evidence="7">
    <location>
        <begin position="860"/>
        <end position="873"/>
    </location>
</feature>
<feature type="domain" description="C2H2-type" evidence="8">
    <location>
        <begin position="50"/>
        <end position="72"/>
    </location>
</feature>
<protein>
    <recommendedName>
        <fullName evidence="8">C2H2-type domain-containing protein</fullName>
    </recommendedName>
</protein>
<dbReference type="GO" id="GO:0008270">
    <property type="term" value="F:zinc ion binding"/>
    <property type="evidence" value="ECO:0007669"/>
    <property type="project" value="UniProtKB-KW"/>
</dbReference>
<feature type="compositionally biased region" description="Low complexity" evidence="7">
    <location>
        <begin position="260"/>
        <end position="295"/>
    </location>
</feature>
<feature type="region of interest" description="Disordered" evidence="7">
    <location>
        <begin position="245"/>
        <end position="304"/>
    </location>
</feature>
<evidence type="ECO:0000259" key="8">
    <source>
        <dbReference type="PROSITE" id="PS50157"/>
    </source>
</evidence>
<dbReference type="InterPro" id="IPR013087">
    <property type="entry name" value="Znf_C2H2_type"/>
</dbReference>
<feature type="compositionally biased region" description="Low complexity" evidence="7">
    <location>
        <begin position="89"/>
        <end position="100"/>
    </location>
</feature>
<feature type="compositionally biased region" description="Low complexity" evidence="7">
    <location>
        <begin position="534"/>
        <end position="548"/>
    </location>
</feature>
<dbReference type="Gene3D" id="3.30.160.60">
    <property type="entry name" value="Classic Zinc Finger"/>
    <property type="match status" value="5"/>
</dbReference>
<dbReference type="PANTHER" id="PTHR23226">
    <property type="entry name" value="ZINC FINGER AND SCAN DOMAIN-CONTAINING"/>
    <property type="match status" value="1"/>
</dbReference>
<feature type="region of interest" description="Disordered" evidence="7">
    <location>
        <begin position="860"/>
        <end position="901"/>
    </location>
</feature>
<dbReference type="FunFam" id="3.30.160.60:FF:000446">
    <property type="entry name" value="Zinc finger protein"/>
    <property type="match status" value="1"/>
</dbReference>
<proteinExistence type="predicted"/>
<dbReference type="FunFam" id="3.30.160.60:FF:000065">
    <property type="entry name" value="B-cell CLL/lymphoma 6, member B"/>
    <property type="match status" value="1"/>
</dbReference>
<reference evidence="9" key="1">
    <citation type="submission" date="2020-07" db="EMBL/GenBank/DDBJ databases">
        <authorList>
            <person name="Ferguson B K."/>
        </authorList>
    </citation>
    <scope>NUCLEOTIDE SEQUENCE</scope>
    <source>
        <strain evidence="9">L06</strain>
    </source>
</reference>
<feature type="compositionally biased region" description="Polar residues" evidence="7">
    <location>
        <begin position="140"/>
        <end position="151"/>
    </location>
</feature>
<dbReference type="GO" id="GO:0006355">
    <property type="term" value="P:regulation of DNA-templated transcription"/>
    <property type="evidence" value="ECO:0007669"/>
    <property type="project" value="UniProtKB-ARBA"/>
</dbReference>
<dbReference type="FunFam" id="3.30.160.60:FF:002343">
    <property type="entry name" value="Zinc finger protein 33A"/>
    <property type="match status" value="1"/>
</dbReference>
<feature type="compositionally biased region" description="Polar residues" evidence="7">
    <location>
        <begin position="648"/>
        <end position="677"/>
    </location>
</feature>
<feature type="compositionally biased region" description="Basic and acidic residues" evidence="7">
    <location>
        <begin position="322"/>
        <end position="358"/>
    </location>
</feature>
<evidence type="ECO:0000256" key="6">
    <source>
        <dbReference type="SAM" id="Coils"/>
    </source>
</evidence>
<dbReference type="Pfam" id="PF12171">
    <property type="entry name" value="zf-C2H2_jaz"/>
    <property type="match status" value="1"/>
</dbReference>
<name>A0A6V7LZA7_9HYME</name>
<dbReference type="EMBL" id="CADCXW020000347">
    <property type="protein sequence ID" value="CAD1581448.1"/>
    <property type="molecule type" value="Genomic_DNA"/>
</dbReference>
<accession>A0A6V7LZA7</accession>
<dbReference type="PROSITE" id="PS50157">
    <property type="entry name" value="ZINC_FINGER_C2H2_2"/>
    <property type="match status" value="7"/>
</dbReference>
<evidence type="ECO:0000256" key="5">
    <source>
        <dbReference type="PROSITE-ProRule" id="PRU00042"/>
    </source>
</evidence>
<feature type="domain" description="C2H2-type" evidence="8">
    <location>
        <begin position="220"/>
        <end position="248"/>
    </location>
</feature>
<evidence type="ECO:0000256" key="3">
    <source>
        <dbReference type="ARBA" id="ARBA00022771"/>
    </source>
</evidence>
<keyword evidence="3 5" id="KW-0863">Zinc-finger</keyword>
<feature type="domain" description="C2H2-type" evidence="8">
    <location>
        <begin position="474"/>
        <end position="503"/>
    </location>
</feature>
<dbReference type="SMART" id="SM00355">
    <property type="entry name" value="ZnF_C2H2"/>
    <property type="match status" value="7"/>
</dbReference>
<feature type="region of interest" description="Disordered" evidence="7">
    <location>
        <begin position="439"/>
        <end position="470"/>
    </location>
</feature>
<feature type="region of interest" description="Disordered" evidence="7">
    <location>
        <begin position="201"/>
        <end position="222"/>
    </location>
</feature>